<evidence type="ECO:0000259" key="4">
    <source>
        <dbReference type="Pfam" id="PF13458"/>
    </source>
</evidence>
<dbReference type="STRING" id="644282.Deba_2365"/>
<dbReference type="RefSeq" id="WP_013259166.1">
    <property type="nucleotide sequence ID" value="NC_014365.1"/>
</dbReference>
<dbReference type="KEGG" id="dbr:Deba_2365"/>
<name>E1QJI4_DESB2</name>
<dbReference type="Pfam" id="PF13458">
    <property type="entry name" value="Peripla_BP_6"/>
    <property type="match status" value="1"/>
</dbReference>
<evidence type="ECO:0000313" key="6">
    <source>
        <dbReference type="Proteomes" id="UP000009047"/>
    </source>
</evidence>
<dbReference type="PANTHER" id="PTHR47235:SF1">
    <property type="entry name" value="BLR6548 PROTEIN"/>
    <property type="match status" value="1"/>
</dbReference>
<dbReference type="PANTHER" id="PTHR47235">
    <property type="entry name" value="BLR6548 PROTEIN"/>
    <property type="match status" value="1"/>
</dbReference>
<accession>E1QJI4</accession>
<dbReference type="EMBL" id="CP002085">
    <property type="protein sequence ID" value="ADK85727.1"/>
    <property type="molecule type" value="Genomic_DNA"/>
</dbReference>
<proteinExistence type="inferred from homology"/>
<evidence type="ECO:0000256" key="3">
    <source>
        <dbReference type="SAM" id="SignalP"/>
    </source>
</evidence>
<dbReference type="SUPFAM" id="SSF53822">
    <property type="entry name" value="Periplasmic binding protein-like I"/>
    <property type="match status" value="1"/>
</dbReference>
<organism evidence="5 6">
    <name type="scientific">Desulfarculus baarsii (strain ATCC 33931 / DSM 2075 / LMG 7858 / VKM B-1802 / 2st14)</name>
    <dbReference type="NCBI Taxonomy" id="644282"/>
    <lineage>
        <taxon>Bacteria</taxon>
        <taxon>Pseudomonadati</taxon>
        <taxon>Thermodesulfobacteriota</taxon>
        <taxon>Desulfarculia</taxon>
        <taxon>Desulfarculales</taxon>
        <taxon>Desulfarculaceae</taxon>
        <taxon>Desulfarculus</taxon>
    </lineage>
</organism>
<gene>
    <name evidence="5" type="ordered locus">Deba_2365</name>
</gene>
<dbReference type="InterPro" id="IPR028081">
    <property type="entry name" value="Leu-bd"/>
</dbReference>
<dbReference type="Proteomes" id="UP000009047">
    <property type="component" value="Chromosome"/>
</dbReference>
<feature type="signal peptide" evidence="3">
    <location>
        <begin position="1"/>
        <end position="23"/>
    </location>
</feature>
<dbReference type="AlphaFoldDB" id="E1QJI4"/>
<feature type="domain" description="Leucine-binding protein" evidence="4">
    <location>
        <begin position="33"/>
        <end position="375"/>
    </location>
</feature>
<dbReference type="HOGENOM" id="CLU_027128_7_0_7"/>
<feature type="chain" id="PRO_5003150438" evidence="3">
    <location>
        <begin position="24"/>
        <end position="404"/>
    </location>
</feature>
<evidence type="ECO:0000256" key="2">
    <source>
        <dbReference type="ARBA" id="ARBA00022729"/>
    </source>
</evidence>
<keyword evidence="2 3" id="KW-0732">Signal</keyword>
<keyword evidence="5" id="KW-0675">Receptor</keyword>
<dbReference type="OrthoDB" id="9777352at2"/>
<dbReference type="CDD" id="cd06343">
    <property type="entry name" value="PBP1_ABC_ligand_binding-like"/>
    <property type="match status" value="1"/>
</dbReference>
<dbReference type="InterPro" id="IPR028082">
    <property type="entry name" value="Peripla_BP_I"/>
</dbReference>
<dbReference type="eggNOG" id="COG0683">
    <property type="taxonomic scope" value="Bacteria"/>
</dbReference>
<evidence type="ECO:0000313" key="5">
    <source>
        <dbReference type="EMBL" id="ADK85727.1"/>
    </source>
</evidence>
<protein>
    <submittedName>
        <fullName evidence="5">Extracellular ligand-binding receptor</fullName>
    </submittedName>
</protein>
<reference evidence="5 6" key="1">
    <citation type="journal article" date="2010" name="Stand. Genomic Sci.">
        <title>Complete genome sequence of Desulfarculus baarsii type strain (2st14).</title>
        <authorList>
            <person name="Sun H."/>
            <person name="Spring S."/>
            <person name="Lapidus A."/>
            <person name="Davenport K."/>
            <person name="Del Rio T.G."/>
            <person name="Tice H."/>
            <person name="Nolan M."/>
            <person name="Copeland A."/>
            <person name="Cheng J.F."/>
            <person name="Lucas S."/>
            <person name="Tapia R."/>
            <person name="Goodwin L."/>
            <person name="Pitluck S."/>
            <person name="Ivanova N."/>
            <person name="Pagani I."/>
            <person name="Mavromatis K."/>
            <person name="Ovchinnikova G."/>
            <person name="Pati A."/>
            <person name="Chen A."/>
            <person name="Palaniappan K."/>
            <person name="Hauser L."/>
            <person name="Chang Y.J."/>
            <person name="Jeffries C.D."/>
            <person name="Detter J.C."/>
            <person name="Han C."/>
            <person name="Rohde M."/>
            <person name="Brambilla E."/>
            <person name="Goker M."/>
            <person name="Woyke T."/>
            <person name="Bristow J."/>
            <person name="Eisen J.A."/>
            <person name="Markowitz V."/>
            <person name="Hugenholtz P."/>
            <person name="Kyrpides N.C."/>
            <person name="Klenk H.P."/>
            <person name="Land M."/>
        </authorList>
    </citation>
    <scope>NUCLEOTIDE SEQUENCE [LARGE SCALE GENOMIC DNA]</scope>
    <source>
        <strain evidence="6">ATCC 33931 / DSM 2075 / LMG 7858 / VKM B-1802 / 2st14</strain>
    </source>
</reference>
<sequence length="404" mass="44754">MKRFLSLFLALVMSAALCATAMAAEVRGVTDTEIKIGQWGPQTGPAALWGAVARGTDLYFKMLNDEGGVNGRKIAYYLRDDGYQPNRTKAIVKELVENEGVWGFVGGVGTSPGMAVMPYLVEKNIPWVSPSSGSTHWTIPPKKNIFGVYPTYPVDAALLVRHALDTLKKTKIGFLYQNDDYGKGGLMGARKELRDHKLELAAAVSTEVTDTDLSTQVLKLKEAGCEVVVLWLLPKQAAITLGTAAKMGFKPQFMTSTTLADPELMYKITKGLWKGVIFSTFGELPWSDHPMMVKLREAWQKYAPQERWGAFYTSGILYAMPMVEGIKRCGNDLSYDNFIKQMETFKGWSEGLGAPLTFTPEQRQGANSVFLAVCDPEVKGMGRKISDWITIENFDIKDYEGLDH</sequence>
<comment type="similarity">
    <text evidence="1">Belongs to the leucine-binding protein family.</text>
</comment>
<keyword evidence="6" id="KW-1185">Reference proteome</keyword>
<evidence type="ECO:0000256" key="1">
    <source>
        <dbReference type="ARBA" id="ARBA00010062"/>
    </source>
</evidence>
<dbReference type="Gene3D" id="3.40.50.2300">
    <property type="match status" value="2"/>
</dbReference>